<dbReference type="PIRSF" id="PIRSF005378">
    <property type="entry name" value="RNA3'_term_phos_cycl_euk"/>
    <property type="match status" value="1"/>
</dbReference>
<evidence type="ECO:0000256" key="3">
    <source>
        <dbReference type="ARBA" id="ARBA00022598"/>
    </source>
</evidence>
<evidence type="ECO:0000256" key="6">
    <source>
        <dbReference type="NCBIfam" id="TIGR03399"/>
    </source>
</evidence>
<sequence length="336" mass="36558">MIEIDGSFGEGGGQILRSSIALSCITGKAVRITRIRANRPKPGLAPQHLKGIESAKMLCDAEVEGLKVRSMEVTFRPSDLKPKGLEIDIGTAGSVTLILQSILLPSILRGCRMKIRGGTDVKWAPTVDYFRNVTLKALSELGVRCNFEVITRGYYPKGGGEVVVETEESSLEGVDFNDFKDTKSKTVYGISHCSNLPDHVASRQAKSAERFLRKNGFESDIKLEVTKAYSTGSGITLWSGYKGGSALGEKGKRAENVGQESAMEIAKEMNSKAVFDRHIADQVMVFAALAKGKTSYTTSEITMHQKSNAYVIKQFFGDIIYFDGNRVVIEGVGLLG</sequence>
<comment type="catalytic activity">
    <reaction evidence="5">
        <text>a 3'-end 3'-phospho-ribonucleotide-RNA + ATP = a 3'-end 2',3'-cyclophospho-ribonucleotide-RNA + AMP + diphosphate</text>
        <dbReference type="Rhea" id="RHEA:23976"/>
        <dbReference type="Rhea" id="RHEA-COMP:10463"/>
        <dbReference type="Rhea" id="RHEA-COMP:10464"/>
        <dbReference type="ChEBI" id="CHEBI:30616"/>
        <dbReference type="ChEBI" id="CHEBI:33019"/>
        <dbReference type="ChEBI" id="CHEBI:83062"/>
        <dbReference type="ChEBI" id="CHEBI:83064"/>
        <dbReference type="ChEBI" id="CHEBI:456215"/>
        <dbReference type="EC" id="6.5.1.4"/>
    </reaction>
</comment>
<comment type="similarity">
    <text evidence="1 5">Belongs to the RNA 3'-terminal cyclase family. Type 1 subfamily.</text>
</comment>
<dbReference type="GeneID" id="15392402"/>
<evidence type="ECO:0000313" key="10">
    <source>
        <dbReference type="Proteomes" id="UP000013307"/>
    </source>
</evidence>
<dbReference type="InterPro" id="IPR013792">
    <property type="entry name" value="RNA3'P_cycl/enolpyr_Trfase_a/b"/>
</dbReference>
<dbReference type="CDD" id="cd00874">
    <property type="entry name" value="RNA_Cyclase_Class_II"/>
    <property type="match status" value="1"/>
</dbReference>
<dbReference type="EC" id="6.5.1.4" evidence="5 6"/>
<feature type="domain" description="RNA 3'-terminal phosphate cyclase insert" evidence="8">
    <location>
        <begin position="185"/>
        <end position="269"/>
    </location>
</feature>
<dbReference type="InterPro" id="IPR020719">
    <property type="entry name" value="RNA3'_term_phos_cycl-like_CS"/>
</dbReference>
<keyword evidence="5" id="KW-0067">ATP-binding</keyword>
<dbReference type="GO" id="GO:0005737">
    <property type="term" value="C:cytoplasm"/>
    <property type="evidence" value="ECO:0007669"/>
    <property type="project" value="UniProtKB-SubCell"/>
</dbReference>
<dbReference type="PANTHER" id="PTHR11096:SF0">
    <property type="entry name" value="RNA 3'-TERMINAL PHOSPHATE CYCLASE"/>
    <property type="match status" value="1"/>
</dbReference>
<evidence type="ECO:0000259" key="8">
    <source>
        <dbReference type="Pfam" id="PF05189"/>
    </source>
</evidence>
<comment type="subcellular location">
    <subcellularLocation>
        <location evidence="5">Cytoplasm</location>
    </subcellularLocation>
</comment>
<dbReference type="EMBL" id="CP005290">
    <property type="protein sequence ID" value="AGK60774.1"/>
    <property type="molecule type" value="Genomic_DNA"/>
</dbReference>
<dbReference type="InterPro" id="IPR023797">
    <property type="entry name" value="RNA3'_phos_cyclase_dom"/>
</dbReference>
<dbReference type="Gene3D" id="3.65.10.20">
    <property type="entry name" value="RNA 3'-terminal phosphate cyclase domain"/>
    <property type="match status" value="1"/>
</dbReference>
<dbReference type="GO" id="GO:0006396">
    <property type="term" value="P:RNA processing"/>
    <property type="evidence" value="ECO:0007669"/>
    <property type="project" value="UniProtKB-UniRule"/>
</dbReference>
<dbReference type="NCBIfam" id="TIGR03399">
    <property type="entry name" value="RNA_3prim_cycl"/>
    <property type="match status" value="1"/>
</dbReference>
<dbReference type="RefSeq" id="WP_015590373.1">
    <property type="nucleotide sequence ID" value="NC_021169.1"/>
</dbReference>
<dbReference type="Pfam" id="PF01137">
    <property type="entry name" value="RTC"/>
    <property type="match status" value="1"/>
</dbReference>
<comment type="function">
    <text evidence="5">Catalyzes the conversion of 3'-phosphate to a 2',3'-cyclic phosphodiester at the end of RNA. The mechanism of action of the enzyme occurs in 3 steps: (A) adenylation of the enzyme by ATP; (B) transfer of adenylate to an RNA-N3'P to produce RNA-N3'PP5'A; (C) and attack of the adjacent 2'-hydroxyl on the 3'-phosphorus in the diester linkage to produce the cyclic end product. The biological role of this enzyme is unknown but it is likely to function in some aspects of cellular RNA processing.</text>
</comment>
<dbReference type="InterPro" id="IPR013791">
    <property type="entry name" value="RNA3'-term_phos_cycl_insert"/>
</dbReference>
<proteinExistence type="inferred from homology"/>
<dbReference type="InterPro" id="IPR037136">
    <property type="entry name" value="RNA3'_phos_cyclase_dom_sf"/>
</dbReference>
<gene>
    <name evidence="5" type="primary">rtcA</name>
    <name evidence="9" type="ORF">Asulf_00761</name>
</gene>
<dbReference type="Proteomes" id="UP000013307">
    <property type="component" value="Chromosome"/>
</dbReference>
<dbReference type="PANTHER" id="PTHR11096">
    <property type="entry name" value="RNA 3' TERMINAL PHOSPHATE CYCLASE"/>
    <property type="match status" value="1"/>
</dbReference>
<dbReference type="SUPFAM" id="SSF55205">
    <property type="entry name" value="EPT/RTPC-like"/>
    <property type="match status" value="1"/>
</dbReference>
<accession>N0BAY9</accession>
<evidence type="ECO:0000259" key="7">
    <source>
        <dbReference type="Pfam" id="PF01137"/>
    </source>
</evidence>
<evidence type="ECO:0000256" key="2">
    <source>
        <dbReference type="ARBA" id="ARBA00021428"/>
    </source>
</evidence>
<dbReference type="Gene3D" id="3.30.360.20">
    <property type="entry name" value="RNA 3'-terminal phosphate cyclase, insert domain"/>
    <property type="match status" value="1"/>
</dbReference>
<dbReference type="GO" id="GO:0005524">
    <property type="term" value="F:ATP binding"/>
    <property type="evidence" value="ECO:0007669"/>
    <property type="project" value="UniProtKB-KW"/>
</dbReference>
<keyword evidence="5" id="KW-0963">Cytoplasm</keyword>
<dbReference type="InterPro" id="IPR000228">
    <property type="entry name" value="RNA3'_term_phos_cyc"/>
</dbReference>
<feature type="binding site" evidence="5">
    <location>
        <begin position="278"/>
        <end position="282"/>
    </location>
    <ligand>
        <name>ATP</name>
        <dbReference type="ChEBI" id="CHEBI:30616"/>
    </ligand>
</feature>
<evidence type="ECO:0000256" key="5">
    <source>
        <dbReference type="HAMAP-Rule" id="MF_00200"/>
    </source>
</evidence>
<keyword evidence="10" id="KW-1185">Reference proteome</keyword>
<dbReference type="InterPro" id="IPR036553">
    <property type="entry name" value="RPTC_insert"/>
</dbReference>
<evidence type="ECO:0000313" key="9">
    <source>
        <dbReference type="EMBL" id="AGK60774.1"/>
    </source>
</evidence>
<keyword evidence="3 5" id="KW-0436">Ligase</keyword>
<feature type="active site" description="Tele-AMP-histidine intermediate" evidence="5">
    <location>
        <position position="304"/>
    </location>
</feature>
<organism evidence="9 10">
    <name type="scientific">Archaeoglobus sulfaticallidus PM70-1</name>
    <dbReference type="NCBI Taxonomy" id="387631"/>
    <lineage>
        <taxon>Archaea</taxon>
        <taxon>Methanobacteriati</taxon>
        <taxon>Methanobacteriota</taxon>
        <taxon>Archaeoglobi</taxon>
        <taxon>Archaeoglobales</taxon>
        <taxon>Archaeoglobaceae</taxon>
        <taxon>Archaeoglobus</taxon>
    </lineage>
</organism>
<name>N0BAY9_9EURY</name>
<dbReference type="PROSITE" id="PS01287">
    <property type="entry name" value="RTC"/>
    <property type="match status" value="1"/>
</dbReference>
<dbReference type="Pfam" id="PF05189">
    <property type="entry name" value="RTC_insert"/>
    <property type="match status" value="1"/>
</dbReference>
<dbReference type="STRING" id="387631.Asulf_00761"/>
<dbReference type="KEGG" id="ast:Asulf_00761"/>
<dbReference type="AlphaFoldDB" id="N0BAY9"/>
<dbReference type="eggNOG" id="arCOG04125">
    <property type="taxonomic scope" value="Archaea"/>
</dbReference>
<protein>
    <recommendedName>
        <fullName evidence="2 5">RNA 3'-terminal phosphate cyclase</fullName>
        <shortName evidence="5">RNA cyclase</shortName>
        <shortName evidence="5">RNA-3'-phosphate cyclase</shortName>
        <ecNumber evidence="5 6">6.5.1.4</ecNumber>
    </recommendedName>
</protein>
<feature type="domain" description="RNA 3'-terminal phosphate cyclase" evidence="7">
    <location>
        <begin position="9"/>
        <end position="317"/>
    </location>
</feature>
<dbReference type="HOGENOM" id="CLU_027882_0_0_2"/>
<dbReference type="HAMAP" id="MF_00200">
    <property type="entry name" value="RTC"/>
    <property type="match status" value="1"/>
</dbReference>
<evidence type="ECO:0000256" key="4">
    <source>
        <dbReference type="ARBA" id="ARBA00022741"/>
    </source>
</evidence>
<evidence type="ECO:0000256" key="1">
    <source>
        <dbReference type="ARBA" id="ARBA00009206"/>
    </source>
</evidence>
<feature type="binding site" evidence="5">
    <location>
        <position position="100"/>
    </location>
    <ligand>
        <name>ATP</name>
        <dbReference type="ChEBI" id="CHEBI:30616"/>
    </ligand>
</feature>
<dbReference type="OrthoDB" id="7994at2157"/>
<dbReference type="InterPro" id="IPR017770">
    <property type="entry name" value="RNA3'_term_phos_cyc_type_1"/>
</dbReference>
<keyword evidence="4 5" id="KW-0547">Nucleotide-binding</keyword>
<dbReference type="GO" id="GO:0003963">
    <property type="term" value="F:RNA-3'-phosphate cyclase activity"/>
    <property type="evidence" value="ECO:0007669"/>
    <property type="project" value="UniProtKB-UniRule"/>
</dbReference>
<reference evidence="9 10" key="1">
    <citation type="journal article" date="2013" name="Genome Announc.">
        <title>Complete Genome Sequence of the Thermophilic and Facultatively Chemolithoautotrophic Sulfate Reducer Archaeoglobus sulfaticallidus Strain PM70-1T.</title>
        <authorList>
            <person name="Stokke R."/>
            <person name="Hocking W.P."/>
            <person name="Steinsbu B.O."/>
            <person name="Steen I.H."/>
        </authorList>
    </citation>
    <scope>NUCLEOTIDE SEQUENCE [LARGE SCALE GENOMIC DNA]</scope>
    <source>
        <strain evidence="9">PM70-1</strain>
    </source>
</reference>